<dbReference type="GO" id="GO:0016872">
    <property type="term" value="F:intramolecular lyase activity"/>
    <property type="evidence" value="ECO:0007669"/>
    <property type="project" value="InterPro"/>
</dbReference>
<feature type="domain" description="Lycopene cyclase" evidence="9">
    <location>
        <begin position="129"/>
        <end position="223"/>
    </location>
</feature>
<evidence type="ECO:0000256" key="6">
    <source>
        <dbReference type="ARBA" id="ARBA00023136"/>
    </source>
</evidence>
<dbReference type="InterPro" id="IPR017825">
    <property type="entry name" value="Lycopene_cyclase_dom"/>
</dbReference>
<keyword evidence="11" id="KW-1185">Reference proteome</keyword>
<dbReference type="NCBIfam" id="TIGR03462">
    <property type="entry name" value="CarR_dom_SF"/>
    <property type="match status" value="2"/>
</dbReference>
<dbReference type="GO" id="GO:0016117">
    <property type="term" value="P:carotenoid biosynthetic process"/>
    <property type="evidence" value="ECO:0007669"/>
    <property type="project" value="UniProtKB-KW"/>
</dbReference>
<sequence>MKYLYLYLNIGSFIIPFIFSFHPKLKFYKKWRSLFPAIAIMMLIFIPWDVVFTNGGIWGFNENYITGYKLLNLPVEEWLFFICIPYACIFTHYSLHYIFPKFSFSEHITLLIQIALLTTMIVSLWYFYDRWYTLVNFTYTIILLGLVYNNKQKILRGFFPTFLVVLLPFFLINGILTGSFIEEQVVWYNDAENIGYRLGTIPVEDTMYALGMLLTVLVFTEILEQRKRIN</sequence>
<evidence type="ECO:0000256" key="4">
    <source>
        <dbReference type="ARBA" id="ARBA00022746"/>
    </source>
</evidence>
<dbReference type="Pfam" id="PF18916">
    <property type="entry name" value="Lycopene_cyc"/>
    <property type="match status" value="2"/>
</dbReference>
<comment type="subcellular location">
    <subcellularLocation>
        <location evidence="1">Membrane</location>
        <topology evidence="1">Multi-pass membrane protein</topology>
    </subcellularLocation>
</comment>
<keyword evidence="6 8" id="KW-0472">Membrane</keyword>
<evidence type="ECO:0000256" key="7">
    <source>
        <dbReference type="ARBA" id="ARBA00023235"/>
    </source>
</evidence>
<evidence type="ECO:0000259" key="9">
    <source>
        <dbReference type="Pfam" id="PF18916"/>
    </source>
</evidence>
<keyword evidence="7" id="KW-0413">Isomerase</keyword>
<protein>
    <submittedName>
        <fullName evidence="10">Lycopene cyclase</fullName>
    </submittedName>
</protein>
<feature type="transmembrane region" description="Helical" evidence="8">
    <location>
        <begin position="162"/>
        <end position="181"/>
    </location>
</feature>
<feature type="transmembrane region" description="Helical" evidence="8">
    <location>
        <begin position="134"/>
        <end position="150"/>
    </location>
</feature>
<name>A0A7G8PQM4_9FLAO</name>
<evidence type="ECO:0000313" key="10">
    <source>
        <dbReference type="EMBL" id="QNJ96640.1"/>
    </source>
</evidence>
<dbReference type="AlphaFoldDB" id="A0A7G8PQM4"/>
<comment type="pathway">
    <text evidence="2">Carotenoid biosynthesis.</text>
</comment>
<proteinExistence type="predicted"/>
<dbReference type="RefSeq" id="WP_186989674.1">
    <property type="nucleotide sequence ID" value="NZ_CP052909.1"/>
</dbReference>
<evidence type="ECO:0000256" key="8">
    <source>
        <dbReference type="SAM" id="Phobius"/>
    </source>
</evidence>
<gene>
    <name evidence="10" type="ORF">ALE3EI_0049</name>
</gene>
<evidence type="ECO:0000313" key="11">
    <source>
        <dbReference type="Proteomes" id="UP000515514"/>
    </source>
</evidence>
<organism evidence="10 11">
    <name type="scientific">Constantimarinum furrinae</name>
    <dbReference type="NCBI Taxonomy" id="2562285"/>
    <lineage>
        <taxon>Bacteria</taxon>
        <taxon>Pseudomonadati</taxon>
        <taxon>Bacteroidota</taxon>
        <taxon>Flavobacteriia</taxon>
        <taxon>Flavobacteriales</taxon>
        <taxon>Flavobacteriaceae</taxon>
        <taxon>Altibacter/Constantimarinum group</taxon>
        <taxon>Constantimarinum</taxon>
    </lineage>
</organism>
<evidence type="ECO:0000256" key="5">
    <source>
        <dbReference type="ARBA" id="ARBA00022989"/>
    </source>
</evidence>
<evidence type="ECO:0000256" key="3">
    <source>
        <dbReference type="ARBA" id="ARBA00022692"/>
    </source>
</evidence>
<feature type="transmembrane region" description="Helical" evidence="8">
    <location>
        <begin position="206"/>
        <end position="223"/>
    </location>
</feature>
<feature type="transmembrane region" description="Helical" evidence="8">
    <location>
        <begin position="34"/>
        <end position="58"/>
    </location>
</feature>
<keyword evidence="4" id="KW-0125">Carotenoid biosynthesis</keyword>
<dbReference type="Proteomes" id="UP000515514">
    <property type="component" value="Chromosome"/>
</dbReference>
<feature type="domain" description="Lycopene cyclase" evidence="9">
    <location>
        <begin position="3"/>
        <end position="92"/>
    </location>
</feature>
<keyword evidence="5 8" id="KW-1133">Transmembrane helix</keyword>
<evidence type="ECO:0000256" key="1">
    <source>
        <dbReference type="ARBA" id="ARBA00004141"/>
    </source>
</evidence>
<dbReference type="EMBL" id="CP052909">
    <property type="protein sequence ID" value="QNJ96640.1"/>
    <property type="molecule type" value="Genomic_DNA"/>
</dbReference>
<dbReference type="KEGG" id="alti:ALE3EI_0049"/>
<feature type="transmembrane region" description="Helical" evidence="8">
    <location>
        <begin position="78"/>
        <end position="98"/>
    </location>
</feature>
<feature type="transmembrane region" description="Helical" evidence="8">
    <location>
        <begin position="6"/>
        <end position="22"/>
    </location>
</feature>
<dbReference type="GO" id="GO:0045436">
    <property type="term" value="F:lycopene beta cyclase activity"/>
    <property type="evidence" value="ECO:0007669"/>
    <property type="project" value="UniProtKB-ARBA"/>
</dbReference>
<feature type="transmembrane region" description="Helical" evidence="8">
    <location>
        <begin position="110"/>
        <end position="128"/>
    </location>
</feature>
<evidence type="ECO:0000256" key="2">
    <source>
        <dbReference type="ARBA" id="ARBA00004829"/>
    </source>
</evidence>
<accession>A0A7G8PQM4</accession>
<dbReference type="GO" id="GO:0016020">
    <property type="term" value="C:membrane"/>
    <property type="evidence" value="ECO:0007669"/>
    <property type="project" value="UniProtKB-SubCell"/>
</dbReference>
<keyword evidence="3 8" id="KW-0812">Transmembrane</keyword>
<reference evidence="10 11" key="1">
    <citation type="submission" date="2020-04" db="EMBL/GenBank/DDBJ databases">
        <title>Genome sequence of Altibacter aquimarinus strain ALE3EI.</title>
        <authorList>
            <person name="Oh H.-M."/>
            <person name="Jang D."/>
        </authorList>
    </citation>
    <scope>NUCLEOTIDE SEQUENCE [LARGE SCALE GENOMIC DNA]</scope>
    <source>
        <strain evidence="10 11">ALE3EI</strain>
    </source>
</reference>